<feature type="domain" description="MADS-box" evidence="6">
    <location>
        <begin position="1"/>
        <end position="49"/>
    </location>
</feature>
<dbReference type="Gene3D" id="3.40.1810.10">
    <property type="entry name" value="Transcription factor, MADS-box"/>
    <property type="match status" value="1"/>
</dbReference>
<dbReference type="InterPro" id="IPR033897">
    <property type="entry name" value="SRF-like_MADS-box"/>
</dbReference>
<evidence type="ECO:0000256" key="4">
    <source>
        <dbReference type="ARBA" id="ARBA00023163"/>
    </source>
</evidence>
<dbReference type="STRING" id="93759.A0A1R3HE76"/>
<dbReference type="GO" id="GO:0000987">
    <property type="term" value="F:cis-regulatory region sequence-specific DNA binding"/>
    <property type="evidence" value="ECO:0007669"/>
    <property type="project" value="InterPro"/>
</dbReference>
<dbReference type="InterPro" id="IPR002100">
    <property type="entry name" value="TF_MADSbox"/>
</dbReference>
<dbReference type="GO" id="GO:0005634">
    <property type="term" value="C:nucleus"/>
    <property type="evidence" value="ECO:0007669"/>
    <property type="project" value="UniProtKB-SubCell"/>
</dbReference>
<organism evidence="7 8">
    <name type="scientific">Corchorus olitorius</name>
    <dbReference type="NCBI Taxonomy" id="93759"/>
    <lineage>
        <taxon>Eukaryota</taxon>
        <taxon>Viridiplantae</taxon>
        <taxon>Streptophyta</taxon>
        <taxon>Embryophyta</taxon>
        <taxon>Tracheophyta</taxon>
        <taxon>Spermatophyta</taxon>
        <taxon>Magnoliopsida</taxon>
        <taxon>eudicotyledons</taxon>
        <taxon>Gunneridae</taxon>
        <taxon>Pentapetalae</taxon>
        <taxon>rosids</taxon>
        <taxon>malvids</taxon>
        <taxon>Malvales</taxon>
        <taxon>Malvaceae</taxon>
        <taxon>Grewioideae</taxon>
        <taxon>Apeibeae</taxon>
        <taxon>Corchorus</taxon>
    </lineage>
</organism>
<evidence type="ECO:0000256" key="5">
    <source>
        <dbReference type="ARBA" id="ARBA00023242"/>
    </source>
</evidence>
<evidence type="ECO:0000256" key="3">
    <source>
        <dbReference type="ARBA" id="ARBA00023125"/>
    </source>
</evidence>
<dbReference type="PROSITE" id="PS50066">
    <property type="entry name" value="MADS_BOX_2"/>
    <property type="match status" value="1"/>
</dbReference>
<dbReference type="AlphaFoldDB" id="A0A1R3HE76"/>
<dbReference type="GO" id="GO:0046983">
    <property type="term" value="F:protein dimerization activity"/>
    <property type="evidence" value="ECO:0007669"/>
    <property type="project" value="InterPro"/>
</dbReference>
<evidence type="ECO:0000313" key="8">
    <source>
        <dbReference type="Proteomes" id="UP000187203"/>
    </source>
</evidence>
<dbReference type="EMBL" id="AWUE01020370">
    <property type="protein sequence ID" value="OMO68632.1"/>
    <property type="molecule type" value="Genomic_DNA"/>
</dbReference>
<comment type="caution">
    <text evidence="7">The sequence shown here is derived from an EMBL/GenBank/DDBJ whole genome shotgun (WGS) entry which is preliminary data.</text>
</comment>
<keyword evidence="8" id="KW-1185">Reference proteome</keyword>
<dbReference type="InterPro" id="IPR050142">
    <property type="entry name" value="MADS-box/MEF2_TF"/>
</dbReference>
<keyword evidence="3" id="KW-0238">DNA-binding</keyword>
<evidence type="ECO:0000256" key="2">
    <source>
        <dbReference type="ARBA" id="ARBA00023015"/>
    </source>
</evidence>
<dbReference type="OrthoDB" id="762064at2759"/>
<keyword evidence="2" id="KW-0805">Transcription regulation</keyword>
<keyword evidence="4" id="KW-0804">Transcription</keyword>
<dbReference type="PANTHER" id="PTHR48019">
    <property type="entry name" value="SERUM RESPONSE FACTOR HOMOLOG"/>
    <property type="match status" value="1"/>
</dbReference>
<gene>
    <name evidence="7" type="ORF">COLO4_29537</name>
</gene>
<sequence>MTRKKVKLAWIMNDSSRKASLKKRRLGLIKKVNELSILCGVPACMIMYSPDESQPTVWPSSEVGRYMIARFRSMPEMEQLKKMMNQETYLRERFNKSQEQVVKCHKKNKKAEMDHLMHQIFNLGRPVDSLSMSEMSGLARMADEQMKAIRKRIDYLHQSPFAPGTAPPPPFQPLPPLPQDPSMADETARFGGGSGGFEPFPWDEWFVEYANNNTELFKPPAGTKSSDNMGYHQYHPYDDHFGGGSSGVVSAADMGTGSFLPGGSFKVTPTNMGQTDQFKAHGGSNNFGSYVTLSNMGHGPNPFGGYGHPGASSSGTAGTGGQFGVPPTVIFKGNNNNNGGLGTNVFGPLPPYDGKNWPSP</sequence>
<dbReference type="InterPro" id="IPR036879">
    <property type="entry name" value="TF_MADSbox_sf"/>
</dbReference>
<dbReference type="Pfam" id="PF00319">
    <property type="entry name" value="SRF-TF"/>
    <property type="match status" value="1"/>
</dbReference>
<dbReference type="GO" id="GO:0045944">
    <property type="term" value="P:positive regulation of transcription by RNA polymerase II"/>
    <property type="evidence" value="ECO:0007669"/>
    <property type="project" value="InterPro"/>
</dbReference>
<evidence type="ECO:0000256" key="1">
    <source>
        <dbReference type="ARBA" id="ARBA00004123"/>
    </source>
</evidence>
<dbReference type="Proteomes" id="UP000187203">
    <property type="component" value="Unassembled WGS sequence"/>
</dbReference>
<dbReference type="GO" id="GO:0000981">
    <property type="term" value="F:DNA-binding transcription factor activity, RNA polymerase II-specific"/>
    <property type="evidence" value="ECO:0007669"/>
    <property type="project" value="InterPro"/>
</dbReference>
<evidence type="ECO:0000313" key="7">
    <source>
        <dbReference type="EMBL" id="OMO68632.1"/>
    </source>
</evidence>
<evidence type="ECO:0000259" key="6">
    <source>
        <dbReference type="PROSITE" id="PS50066"/>
    </source>
</evidence>
<reference evidence="8" key="1">
    <citation type="submission" date="2013-09" db="EMBL/GenBank/DDBJ databases">
        <title>Corchorus olitorius genome sequencing.</title>
        <authorList>
            <person name="Alam M."/>
            <person name="Haque M.S."/>
            <person name="Islam M.S."/>
            <person name="Emdad E.M."/>
            <person name="Islam M.M."/>
            <person name="Ahmed B."/>
            <person name="Halim A."/>
            <person name="Hossen Q.M.M."/>
            <person name="Hossain M.Z."/>
            <person name="Ahmed R."/>
            <person name="Khan M.M."/>
            <person name="Islam R."/>
            <person name="Rashid M.M."/>
            <person name="Khan S.A."/>
            <person name="Rahman M.S."/>
            <person name="Alam M."/>
            <person name="Yahiya A.S."/>
            <person name="Khan M.S."/>
            <person name="Azam M.S."/>
            <person name="Haque T."/>
            <person name="Lashkar M.Z.H."/>
            <person name="Akhand A.I."/>
            <person name="Morshed G."/>
            <person name="Roy S."/>
            <person name="Uddin K.S."/>
            <person name="Rabeya T."/>
            <person name="Hossain A.S."/>
            <person name="Chowdhury A."/>
            <person name="Snigdha A.R."/>
            <person name="Mortoza M.S."/>
            <person name="Matin S.A."/>
            <person name="Hoque S.M.E."/>
            <person name="Islam M.K."/>
            <person name="Roy D.K."/>
            <person name="Haider R."/>
            <person name="Moosa M.M."/>
            <person name="Elias S.M."/>
            <person name="Hasan A.M."/>
            <person name="Jahan S."/>
            <person name="Shafiuddin M."/>
            <person name="Mahmood N."/>
            <person name="Shommy N.S."/>
        </authorList>
    </citation>
    <scope>NUCLEOTIDE SEQUENCE [LARGE SCALE GENOMIC DNA]</scope>
    <source>
        <strain evidence="8">cv. O-4</strain>
    </source>
</reference>
<proteinExistence type="predicted"/>
<dbReference type="PRINTS" id="PR00404">
    <property type="entry name" value="MADSDOMAIN"/>
</dbReference>
<keyword evidence="5" id="KW-0539">Nucleus</keyword>
<name>A0A1R3HE76_9ROSI</name>
<dbReference type="FunFam" id="3.40.1810.10:FF:000024">
    <property type="entry name" value="Agamous-like MADS-box protein AGL80"/>
    <property type="match status" value="1"/>
</dbReference>
<dbReference type="SMART" id="SM00432">
    <property type="entry name" value="MADS"/>
    <property type="match status" value="1"/>
</dbReference>
<dbReference type="CDD" id="cd00266">
    <property type="entry name" value="MADS_SRF_like"/>
    <property type="match status" value="1"/>
</dbReference>
<dbReference type="SUPFAM" id="SSF55455">
    <property type="entry name" value="SRF-like"/>
    <property type="match status" value="1"/>
</dbReference>
<accession>A0A1R3HE76</accession>
<comment type="subcellular location">
    <subcellularLocation>
        <location evidence="1">Nucleus</location>
    </subcellularLocation>
</comment>
<protein>
    <submittedName>
        <fullName evidence="7">Transcription factor, MADS-box</fullName>
    </submittedName>
</protein>